<evidence type="ECO:0000313" key="1">
    <source>
        <dbReference type="EMBL" id="SIR77371.1"/>
    </source>
</evidence>
<evidence type="ECO:0000313" key="2">
    <source>
        <dbReference type="Proteomes" id="UP000186914"/>
    </source>
</evidence>
<dbReference type="Proteomes" id="UP000186914">
    <property type="component" value="Unassembled WGS sequence"/>
</dbReference>
<accession>A0A1N7DNM4</accession>
<organism evidence="1 2">
    <name type="scientific">Haladaptatus litoreus</name>
    <dbReference type="NCBI Taxonomy" id="553468"/>
    <lineage>
        <taxon>Archaea</taxon>
        <taxon>Methanobacteriati</taxon>
        <taxon>Methanobacteriota</taxon>
        <taxon>Stenosarchaea group</taxon>
        <taxon>Halobacteria</taxon>
        <taxon>Halobacteriales</taxon>
        <taxon>Haladaptataceae</taxon>
        <taxon>Haladaptatus</taxon>
    </lineage>
</organism>
<name>A0A1N7DNM4_9EURY</name>
<dbReference type="AlphaFoldDB" id="A0A1N7DNM4"/>
<keyword evidence="2" id="KW-1185">Reference proteome</keyword>
<gene>
    <name evidence="1" type="ORF">SAMN05421858_3777</name>
</gene>
<proteinExistence type="predicted"/>
<sequence>MAVILSTMECREVVVQPLDDLLENFRVNLFQVAPPLLELGASLLFGVCRGSVVLIQVVEKVVVDLSTSIDSPC</sequence>
<protein>
    <submittedName>
        <fullName evidence="1">Uncharacterized protein</fullName>
    </submittedName>
</protein>
<reference evidence="2" key="1">
    <citation type="submission" date="2017-01" db="EMBL/GenBank/DDBJ databases">
        <authorList>
            <person name="Varghese N."/>
            <person name="Submissions S."/>
        </authorList>
    </citation>
    <scope>NUCLEOTIDE SEQUENCE [LARGE SCALE GENOMIC DNA]</scope>
    <source>
        <strain evidence="2">CGMCC 1.7737</strain>
    </source>
</reference>
<dbReference type="EMBL" id="FTNO01000004">
    <property type="protein sequence ID" value="SIR77371.1"/>
    <property type="molecule type" value="Genomic_DNA"/>
</dbReference>